<accession>A0A0L6V353</accession>
<evidence type="ECO:0000313" key="3">
    <source>
        <dbReference type="Proteomes" id="UP000037035"/>
    </source>
</evidence>
<dbReference type="Proteomes" id="UP000037035">
    <property type="component" value="Unassembled WGS sequence"/>
</dbReference>
<gene>
    <name evidence="2" type="ORF">VP01_2812g2</name>
</gene>
<dbReference type="EMBL" id="LAVV01007738">
    <property type="protein sequence ID" value="KNZ54932.1"/>
    <property type="molecule type" value="Genomic_DNA"/>
</dbReference>
<dbReference type="AlphaFoldDB" id="A0A0L6V353"/>
<protein>
    <recommendedName>
        <fullName evidence="1">Retrovirus-related Pol polyprotein from transposon TNT 1-94-like beta-barrel domain-containing protein</fullName>
    </recommendedName>
</protein>
<name>A0A0L6V353_9BASI</name>
<dbReference type="VEuPathDB" id="FungiDB:VP01_2812g2"/>
<sequence length="373" mass="41705">MSDPKTQIPDLSKTSFTTWKQKILGHCQMLGLKKYLTPGMAVKADQLETYKTNRSKTAGILLSYMGTINYNLFVTDQNEEDPVALWKLLSDHYEAKTSGNHAKVYNDIITFQFKGTDLVAYLETVDEHLKIMSSVGMKFVGAECDMKESLIAENIVLKLPDKYSSTKEFLYSKRPLTIDLVKETLNNKRRDVSLNSHHPEKDCWQLTKRTANAAQATESDDAGSRLSSAGFRCVIKALAATQNDRLSYLDSGASHHMFADKKLFSDYHSRNTKVEITDGNTLSVEGNGFVHVITESRTSIKLKAIHVPQISTTLISLGQLLEHGCEIKHTGQSSFNIIHNDVVFFKASIVSGTCMVRIRTTRQGGLVTAETRR</sequence>
<comment type="caution">
    <text evidence="2">The sequence shown here is derived from an EMBL/GenBank/DDBJ whole genome shotgun (WGS) entry which is preliminary data.</text>
</comment>
<dbReference type="Pfam" id="PF14223">
    <property type="entry name" value="Retrotran_gag_2"/>
    <property type="match status" value="1"/>
</dbReference>
<evidence type="ECO:0000313" key="2">
    <source>
        <dbReference type="EMBL" id="KNZ54932.1"/>
    </source>
</evidence>
<dbReference type="InterPro" id="IPR054722">
    <property type="entry name" value="PolX-like_BBD"/>
</dbReference>
<organism evidence="2 3">
    <name type="scientific">Puccinia sorghi</name>
    <dbReference type="NCBI Taxonomy" id="27349"/>
    <lineage>
        <taxon>Eukaryota</taxon>
        <taxon>Fungi</taxon>
        <taxon>Dikarya</taxon>
        <taxon>Basidiomycota</taxon>
        <taxon>Pucciniomycotina</taxon>
        <taxon>Pucciniomycetes</taxon>
        <taxon>Pucciniales</taxon>
        <taxon>Pucciniaceae</taxon>
        <taxon>Puccinia</taxon>
    </lineage>
</organism>
<reference evidence="2 3" key="1">
    <citation type="submission" date="2015-08" db="EMBL/GenBank/DDBJ databases">
        <title>Next Generation Sequencing and Analysis of the Genome of Puccinia sorghi L Schw, the Causal Agent of Maize Common Rust.</title>
        <authorList>
            <person name="Rochi L."/>
            <person name="Burguener G."/>
            <person name="Darino M."/>
            <person name="Turjanski A."/>
            <person name="Kreff E."/>
            <person name="Dieguez M.J."/>
            <person name="Sacco F."/>
        </authorList>
    </citation>
    <scope>NUCLEOTIDE SEQUENCE [LARGE SCALE GENOMIC DNA]</scope>
    <source>
        <strain evidence="2 3">RO10H11247</strain>
    </source>
</reference>
<keyword evidence="3" id="KW-1185">Reference proteome</keyword>
<dbReference type="OrthoDB" id="4232400at2759"/>
<feature type="domain" description="Retrovirus-related Pol polyprotein from transposon TNT 1-94-like beta-barrel" evidence="1">
    <location>
        <begin position="248"/>
        <end position="325"/>
    </location>
</feature>
<proteinExistence type="predicted"/>
<evidence type="ECO:0000259" key="1">
    <source>
        <dbReference type="Pfam" id="PF22936"/>
    </source>
</evidence>
<dbReference type="Pfam" id="PF22936">
    <property type="entry name" value="Pol_BBD"/>
    <property type="match status" value="1"/>
</dbReference>